<protein>
    <submittedName>
        <fullName evidence="2">Uncharacterized protein</fullName>
    </submittedName>
</protein>
<dbReference type="AlphaFoldDB" id="A0A024RWL6"/>
<evidence type="ECO:0000313" key="2">
    <source>
        <dbReference type="EMBL" id="ETR97257.1"/>
    </source>
</evidence>
<accession>A0A024RWL6</accession>
<dbReference type="EMBL" id="KI911174">
    <property type="protein sequence ID" value="ETR97257.1"/>
    <property type="molecule type" value="Genomic_DNA"/>
</dbReference>
<sequence length="233" mass="24649">MAPAHSPCCNKSQPLRGPSQALTDDTLLGWPPRVPPLSGTCVVAARENLEVFDNGTLGGIRSSSNRYGAVLVPQVHRNVAGDLRNASCEQSPHGAPQRATRDNFAHSLSADVKPEKGPELAWLGCTHYIESLSIRVSVLGRTRFQVECTVMNQNSNPGGTHLEGRAYVHSSAVAQHTWAGTNCTACCSALWQHRSAFNGTQASGLVRCPTTPGAAAGRQAGSRGSSAPASRHY</sequence>
<reference evidence="3" key="1">
    <citation type="journal article" date="2013" name="Ind. Biotechnol.">
        <title>Comparative genomics analysis of Trichoderma reesei strains.</title>
        <authorList>
            <person name="Koike H."/>
            <person name="Aerts A."/>
            <person name="LaButti K."/>
            <person name="Grigoriev I.V."/>
            <person name="Baker S.E."/>
        </authorList>
    </citation>
    <scope>NUCLEOTIDE SEQUENCE [LARGE SCALE GENOMIC DNA]</scope>
    <source>
        <strain evidence="3">ATCC 56765 / BCRC 32924 / NRRL 11460 / Rut C-30</strain>
    </source>
</reference>
<proteinExistence type="predicted"/>
<evidence type="ECO:0000313" key="3">
    <source>
        <dbReference type="Proteomes" id="UP000024376"/>
    </source>
</evidence>
<dbReference type="HOGENOM" id="CLU_1190053_0_0_1"/>
<dbReference type="Proteomes" id="UP000024376">
    <property type="component" value="Unassembled WGS sequence"/>
</dbReference>
<organism evidence="2 3">
    <name type="scientific">Hypocrea jecorina (strain ATCC 56765 / BCRC 32924 / NRRL 11460 / Rut C-30)</name>
    <name type="common">Trichoderma reesei</name>
    <dbReference type="NCBI Taxonomy" id="1344414"/>
    <lineage>
        <taxon>Eukaryota</taxon>
        <taxon>Fungi</taxon>
        <taxon>Dikarya</taxon>
        <taxon>Ascomycota</taxon>
        <taxon>Pezizomycotina</taxon>
        <taxon>Sordariomycetes</taxon>
        <taxon>Hypocreomycetidae</taxon>
        <taxon>Hypocreales</taxon>
        <taxon>Hypocreaceae</taxon>
        <taxon>Trichoderma</taxon>
    </lineage>
</organism>
<feature type="region of interest" description="Disordered" evidence="1">
    <location>
        <begin position="212"/>
        <end position="233"/>
    </location>
</feature>
<dbReference type="KEGG" id="trr:M419DRAFT_92002"/>
<gene>
    <name evidence="2" type="ORF">M419DRAFT_92002</name>
</gene>
<evidence type="ECO:0000256" key="1">
    <source>
        <dbReference type="SAM" id="MobiDB-lite"/>
    </source>
</evidence>
<name>A0A024RWL6_HYPJR</name>